<feature type="compositionally biased region" description="Basic and acidic residues" evidence="1">
    <location>
        <begin position="36"/>
        <end position="55"/>
    </location>
</feature>
<keyword evidence="3" id="KW-1185">Reference proteome</keyword>
<dbReference type="GeneID" id="92080036"/>
<dbReference type="RefSeq" id="XP_066696465.1">
    <property type="nucleotide sequence ID" value="XM_066846974.1"/>
</dbReference>
<reference evidence="2 3" key="1">
    <citation type="submission" date="2023-01" db="EMBL/GenBank/DDBJ databases">
        <title>Analysis of 21 Apiospora genomes using comparative genomics revels a genus with tremendous synthesis potential of carbohydrate active enzymes and secondary metabolites.</title>
        <authorList>
            <person name="Sorensen T."/>
        </authorList>
    </citation>
    <scope>NUCLEOTIDE SEQUENCE [LARGE SCALE GENOMIC DNA]</scope>
    <source>
        <strain evidence="2 3">CBS 24483</strain>
    </source>
</reference>
<evidence type="ECO:0000256" key="1">
    <source>
        <dbReference type="SAM" id="MobiDB-lite"/>
    </source>
</evidence>
<dbReference type="Proteomes" id="UP001391051">
    <property type="component" value="Unassembled WGS sequence"/>
</dbReference>
<feature type="compositionally biased region" description="Basic and acidic residues" evidence="1">
    <location>
        <begin position="105"/>
        <end position="125"/>
    </location>
</feature>
<dbReference type="EMBL" id="JAQQWE010000007">
    <property type="protein sequence ID" value="KAK7946431.1"/>
    <property type="molecule type" value="Genomic_DNA"/>
</dbReference>
<sequence>MASRLSLNVALRGAIRTPAATLLLRRSGGPRVCYSTEHHYTGNTGEHHSHQDAMPKAKNFASAVGDKMSPKMKQEKWEPLDPKQWEGAGAGSSAKDASGQKKGKKWDPEQEREFVDKEWDNIGNY</sequence>
<feature type="compositionally biased region" description="Basic and acidic residues" evidence="1">
    <location>
        <begin position="68"/>
        <end position="84"/>
    </location>
</feature>
<gene>
    <name evidence="2" type="ORF">PG986_010752</name>
</gene>
<accession>A0ABR1Q355</accession>
<protein>
    <submittedName>
        <fullName evidence="2">Uncharacterized protein</fullName>
    </submittedName>
</protein>
<name>A0ABR1Q355_9PEZI</name>
<organism evidence="2 3">
    <name type="scientific">Apiospora aurea</name>
    <dbReference type="NCBI Taxonomy" id="335848"/>
    <lineage>
        <taxon>Eukaryota</taxon>
        <taxon>Fungi</taxon>
        <taxon>Dikarya</taxon>
        <taxon>Ascomycota</taxon>
        <taxon>Pezizomycotina</taxon>
        <taxon>Sordariomycetes</taxon>
        <taxon>Xylariomycetidae</taxon>
        <taxon>Amphisphaeriales</taxon>
        <taxon>Apiosporaceae</taxon>
        <taxon>Apiospora</taxon>
    </lineage>
</organism>
<proteinExistence type="predicted"/>
<evidence type="ECO:0000313" key="3">
    <source>
        <dbReference type="Proteomes" id="UP001391051"/>
    </source>
</evidence>
<evidence type="ECO:0000313" key="2">
    <source>
        <dbReference type="EMBL" id="KAK7946431.1"/>
    </source>
</evidence>
<comment type="caution">
    <text evidence="2">The sequence shown here is derived from an EMBL/GenBank/DDBJ whole genome shotgun (WGS) entry which is preliminary data.</text>
</comment>
<feature type="region of interest" description="Disordered" evidence="1">
    <location>
        <begin position="35"/>
        <end position="125"/>
    </location>
</feature>